<feature type="transmembrane region" description="Helical" evidence="1">
    <location>
        <begin position="107"/>
        <end position="128"/>
    </location>
</feature>
<evidence type="ECO:0008006" key="4">
    <source>
        <dbReference type="Google" id="ProtNLM"/>
    </source>
</evidence>
<keyword evidence="1" id="KW-0812">Transmembrane</keyword>
<organism evidence="2 3">
    <name type="scientific">Nocardia mangyaensis</name>
    <dbReference type="NCBI Taxonomy" id="2213200"/>
    <lineage>
        <taxon>Bacteria</taxon>
        <taxon>Bacillati</taxon>
        <taxon>Actinomycetota</taxon>
        <taxon>Actinomycetes</taxon>
        <taxon>Mycobacteriales</taxon>
        <taxon>Nocardiaceae</taxon>
        <taxon>Nocardia</taxon>
    </lineage>
</organism>
<keyword evidence="1" id="KW-0472">Membrane</keyword>
<proteinExistence type="predicted"/>
<evidence type="ECO:0000313" key="3">
    <source>
        <dbReference type="Proteomes" id="UP000183810"/>
    </source>
</evidence>
<keyword evidence="3" id="KW-1185">Reference proteome</keyword>
<accession>A0A1J0VX60</accession>
<feature type="transmembrane region" description="Helical" evidence="1">
    <location>
        <begin position="9"/>
        <end position="27"/>
    </location>
</feature>
<keyword evidence="1" id="KW-1133">Transmembrane helix</keyword>
<dbReference type="AlphaFoldDB" id="A0A1J0VX60"/>
<dbReference type="EMBL" id="CP018082">
    <property type="protein sequence ID" value="APE36651.1"/>
    <property type="molecule type" value="Genomic_DNA"/>
</dbReference>
<evidence type="ECO:0000313" key="2">
    <source>
        <dbReference type="EMBL" id="APE36651.1"/>
    </source>
</evidence>
<feature type="transmembrane region" description="Helical" evidence="1">
    <location>
        <begin position="39"/>
        <end position="60"/>
    </location>
</feature>
<reference evidence="2" key="1">
    <citation type="submission" date="2016-11" db="EMBL/GenBank/DDBJ databases">
        <authorList>
            <person name="Jaros S."/>
            <person name="Januszkiewicz K."/>
            <person name="Wedrychowicz H."/>
        </authorList>
    </citation>
    <scope>NUCLEOTIDE SEQUENCE [LARGE SCALE GENOMIC DNA]</scope>
    <source>
        <strain evidence="2">Y48</strain>
    </source>
</reference>
<dbReference type="Proteomes" id="UP000183810">
    <property type="component" value="Chromosome"/>
</dbReference>
<protein>
    <recommendedName>
        <fullName evidence="4">DoxX family protein</fullName>
    </recommendedName>
</protein>
<gene>
    <name evidence="2" type="ORF">BOX37_25065</name>
</gene>
<dbReference type="OrthoDB" id="4554237at2"/>
<sequence>MTETTTPASTLRVATAVFAIALLVHGSDHMRRGMSVTSALVNALGTLQILFALLTVFLVFRRHPAAPRAAMLIGFVSAVGFTIVHLFPDWFGPLSDSFINAPPQARVTAFSWFAALFEVAAGLAIGIAGTRALRARQPSPA</sequence>
<feature type="transmembrane region" description="Helical" evidence="1">
    <location>
        <begin position="69"/>
        <end position="87"/>
    </location>
</feature>
<dbReference type="KEGG" id="nsl:BOX37_25065"/>
<dbReference type="RefSeq" id="WP_071929835.1">
    <property type="nucleotide sequence ID" value="NZ_CP018082.1"/>
</dbReference>
<evidence type="ECO:0000256" key="1">
    <source>
        <dbReference type="SAM" id="Phobius"/>
    </source>
</evidence>
<name>A0A1J0VX60_9NOCA</name>